<reference evidence="1 2" key="1">
    <citation type="submission" date="2015-09" db="EMBL/GenBank/DDBJ databases">
        <title>Draft genome of the parasitic nematode Teladorsagia circumcincta isolate WARC Sus (inbred).</title>
        <authorList>
            <person name="Mitreva M."/>
        </authorList>
    </citation>
    <scope>NUCLEOTIDE SEQUENCE [LARGE SCALE GENOMIC DNA]</scope>
    <source>
        <strain evidence="1 2">S</strain>
    </source>
</reference>
<sequence length="65" mass="7457">MIKRMIKLEMSVVLKCKQLLTWLHLFLAPTYRILFIAVTDHANENPRNVSVAHNLPMTSPDIAVL</sequence>
<organism evidence="1 2">
    <name type="scientific">Teladorsagia circumcincta</name>
    <name type="common">Brown stomach worm</name>
    <name type="synonym">Ostertagia circumcincta</name>
    <dbReference type="NCBI Taxonomy" id="45464"/>
    <lineage>
        <taxon>Eukaryota</taxon>
        <taxon>Metazoa</taxon>
        <taxon>Ecdysozoa</taxon>
        <taxon>Nematoda</taxon>
        <taxon>Chromadorea</taxon>
        <taxon>Rhabditida</taxon>
        <taxon>Rhabditina</taxon>
        <taxon>Rhabditomorpha</taxon>
        <taxon>Strongyloidea</taxon>
        <taxon>Trichostrongylidae</taxon>
        <taxon>Teladorsagia</taxon>
    </lineage>
</organism>
<name>A0A2G9U4R4_TELCI</name>
<protein>
    <submittedName>
        <fullName evidence="1">Uncharacterized protein</fullName>
    </submittedName>
</protein>
<accession>A0A2G9U4R4</accession>
<dbReference type="AlphaFoldDB" id="A0A2G9U4R4"/>
<evidence type="ECO:0000313" key="1">
    <source>
        <dbReference type="EMBL" id="PIO65276.1"/>
    </source>
</evidence>
<dbReference type="Proteomes" id="UP000230423">
    <property type="component" value="Unassembled WGS sequence"/>
</dbReference>
<proteinExistence type="predicted"/>
<dbReference type="EMBL" id="KZ349140">
    <property type="protein sequence ID" value="PIO65276.1"/>
    <property type="molecule type" value="Genomic_DNA"/>
</dbReference>
<keyword evidence="2" id="KW-1185">Reference proteome</keyword>
<gene>
    <name evidence="1" type="ORF">TELCIR_13065</name>
</gene>
<evidence type="ECO:0000313" key="2">
    <source>
        <dbReference type="Proteomes" id="UP000230423"/>
    </source>
</evidence>